<evidence type="ECO:0000256" key="5">
    <source>
        <dbReference type="ARBA" id="ARBA00023015"/>
    </source>
</evidence>
<protein>
    <submittedName>
        <fullName evidence="14">Uncharacterized protein LOC108557777 isoform X1</fullName>
    </submittedName>
</protein>
<dbReference type="PRINTS" id="PR00619">
    <property type="entry name" value="GATAZNFINGER"/>
</dbReference>
<evidence type="ECO:0000256" key="10">
    <source>
        <dbReference type="SAM" id="MobiDB-lite"/>
    </source>
</evidence>
<dbReference type="GeneID" id="108557777"/>
<keyword evidence="5" id="KW-0805">Transcription regulation</keyword>
<keyword evidence="3 8" id="KW-0863">Zinc-finger</keyword>
<sequence length="549" mass="61751">MCSVPPKFYQLCRICLSLPNDDGNTSTFDKELSRKIMTCLSIVVTDSDQLPQIVCMKCSNQLDAFNCFREKAKQTEDHLKKFLQKTKQLTGTSQEKHKKCESLLNMMMYRPCLNHEVKIEEEDVEDVDHRMEREYVKGRLKVEPELQREEPVKIKVKSDADLLARRSGSPMTSIQEPTVLPYNIIQTRFIADNLPPHSISPSSPIEPADLSSRKPENVTCVPELPDFIKDETDAASDYSNSSDPERLEVDMSQGIDDHSNSTTRSAPSPASELPHSSDNTDFWQAFSQNGHTSASLSGEASHLLRKLISCRKLGMTITPAPPYPADTFDHGKEAKGSAGGGRRKQSFPTKMELDDSSPSRHDPEVETDYVGEFNNTGPWQIVKNARGAGMARRMDLACTNCGTQTTTIWRRNMKGEMVCNACGLYYKLHGVDRPHTMRRDTIHTRRRRPKGSDNERNNRSIAPKKNSNNNSGDITDTEDMLTALRKQLQPHLVRALTGKKNLQQGVTTYSKSVNSQSPTETVEIDSEDENYRDLPLNLVATQMAETETH</sequence>
<feature type="region of interest" description="Disordered" evidence="10">
    <location>
        <begin position="321"/>
        <end position="364"/>
    </location>
</feature>
<feature type="compositionally biased region" description="Low complexity" evidence="10">
    <location>
        <begin position="195"/>
        <end position="205"/>
    </location>
</feature>
<dbReference type="CDD" id="cd00202">
    <property type="entry name" value="ZnF_GATA"/>
    <property type="match status" value="1"/>
</dbReference>
<dbReference type="SUPFAM" id="SSF57716">
    <property type="entry name" value="Glucocorticoid receptor-like (DNA-binding domain)"/>
    <property type="match status" value="2"/>
</dbReference>
<feature type="domain" description="ZAD" evidence="12">
    <location>
        <begin position="10"/>
        <end position="82"/>
    </location>
</feature>
<feature type="compositionally biased region" description="Polar residues" evidence="10">
    <location>
        <begin position="260"/>
        <end position="283"/>
    </location>
</feature>
<keyword evidence="6" id="KW-0804">Transcription</keyword>
<evidence type="ECO:0000256" key="8">
    <source>
        <dbReference type="PROSITE-ProRule" id="PRU00094"/>
    </source>
</evidence>
<keyword evidence="7" id="KW-0539">Nucleus</keyword>
<dbReference type="InterPro" id="IPR039355">
    <property type="entry name" value="Transcription_factor_GATA"/>
</dbReference>
<evidence type="ECO:0000256" key="9">
    <source>
        <dbReference type="PROSITE-ProRule" id="PRU01263"/>
    </source>
</evidence>
<evidence type="ECO:0000256" key="7">
    <source>
        <dbReference type="ARBA" id="ARBA00023242"/>
    </source>
</evidence>
<proteinExistence type="predicted"/>
<feature type="binding site" evidence="9">
    <location>
        <position position="55"/>
    </location>
    <ligand>
        <name>Zn(2+)</name>
        <dbReference type="ChEBI" id="CHEBI:29105"/>
    </ligand>
</feature>
<feature type="region of interest" description="Disordered" evidence="10">
    <location>
        <begin position="254"/>
        <end position="283"/>
    </location>
</feature>
<dbReference type="InterPro" id="IPR013088">
    <property type="entry name" value="Znf_NHR/GATA"/>
</dbReference>
<evidence type="ECO:0000256" key="1">
    <source>
        <dbReference type="ARBA" id="ARBA00004123"/>
    </source>
</evidence>
<evidence type="ECO:0000256" key="6">
    <source>
        <dbReference type="ARBA" id="ARBA00023163"/>
    </source>
</evidence>
<feature type="region of interest" description="Disordered" evidence="10">
    <location>
        <begin position="193"/>
        <end position="218"/>
    </location>
</feature>
<dbReference type="Gene3D" id="3.40.1800.20">
    <property type="match status" value="1"/>
</dbReference>
<dbReference type="Pfam" id="PF07776">
    <property type="entry name" value="zf-AD"/>
    <property type="match status" value="1"/>
</dbReference>
<evidence type="ECO:0000313" key="13">
    <source>
        <dbReference type="Proteomes" id="UP000695000"/>
    </source>
</evidence>
<dbReference type="SMART" id="SM00868">
    <property type="entry name" value="zf-AD"/>
    <property type="match status" value="1"/>
</dbReference>
<feature type="compositionally biased region" description="Basic and acidic residues" evidence="10">
    <location>
        <begin position="351"/>
        <end position="364"/>
    </location>
</feature>
<dbReference type="PROSITE" id="PS50114">
    <property type="entry name" value="GATA_ZN_FINGER_2"/>
    <property type="match status" value="1"/>
</dbReference>
<dbReference type="InterPro" id="IPR000679">
    <property type="entry name" value="Znf_GATA"/>
</dbReference>
<dbReference type="SMART" id="SM00401">
    <property type="entry name" value="ZnF_GATA"/>
    <property type="match status" value="1"/>
</dbReference>
<feature type="region of interest" description="Disordered" evidence="10">
    <location>
        <begin position="507"/>
        <end position="528"/>
    </location>
</feature>
<evidence type="ECO:0000256" key="2">
    <source>
        <dbReference type="ARBA" id="ARBA00022723"/>
    </source>
</evidence>
<dbReference type="Proteomes" id="UP000695000">
    <property type="component" value="Unplaced"/>
</dbReference>
<evidence type="ECO:0000256" key="4">
    <source>
        <dbReference type="ARBA" id="ARBA00022833"/>
    </source>
</evidence>
<feature type="compositionally biased region" description="Polar residues" evidence="10">
    <location>
        <begin position="507"/>
        <end position="520"/>
    </location>
</feature>
<dbReference type="Gene3D" id="3.30.50.10">
    <property type="entry name" value="Erythroid Transcription Factor GATA-1, subunit A"/>
    <property type="match status" value="1"/>
</dbReference>
<evidence type="ECO:0000313" key="14">
    <source>
        <dbReference type="RefSeq" id="XP_017769919.1"/>
    </source>
</evidence>
<name>A0ABM1M5R9_NICVS</name>
<gene>
    <name evidence="14" type="primary">LOC108557777</name>
</gene>
<feature type="binding site" evidence="9">
    <location>
        <position position="15"/>
    </location>
    <ligand>
        <name>Zn(2+)</name>
        <dbReference type="ChEBI" id="CHEBI:29105"/>
    </ligand>
</feature>
<dbReference type="PANTHER" id="PTHR10071">
    <property type="entry name" value="TRANSCRIPTION FACTOR GATA FAMILY MEMBER"/>
    <property type="match status" value="1"/>
</dbReference>
<dbReference type="PANTHER" id="PTHR10071:SF337">
    <property type="entry name" value="GATA-BINDING FACTOR A"/>
    <property type="match status" value="1"/>
</dbReference>
<evidence type="ECO:0000259" key="12">
    <source>
        <dbReference type="PROSITE" id="PS51915"/>
    </source>
</evidence>
<dbReference type="PROSITE" id="PS00344">
    <property type="entry name" value="GATA_ZN_FINGER_1"/>
    <property type="match status" value="1"/>
</dbReference>
<keyword evidence="13" id="KW-1185">Reference proteome</keyword>
<evidence type="ECO:0000256" key="3">
    <source>
        <dbReference type="ARBA" id="ARBA00022771"/>
    </source>
</evidence>
<keyword evidence="2 9" id="KW-0479">Metal-binding</keyword>
<feature type="region of interest" description="Disordered" evidence="10">
    <location>
        <begin position="436"/>
        <end position="476"/>
    </location>
</feature>
<comment type="subcellular location">
    <subcellularLocation>
        <location evidence="1">Nucleus</location>
    </subcellularLocation>
</comment>
<accession>A0ABM1M5R9</accession>
<keyword evidence="4 9" id="KW-0862">Zinc</keyword>
<feature type="binding site" evidence="9">
    <location>
        <position position="12"/>
    </location>
    <ligand>
        <name>Zn(2+)</name>
        <dbReference type="ChEBI" id="CHEBI:29105"/>
    </ligand>
</feature>
<dbReference type="Pfam" id="PF00320">
    <property type="entry name" value="GATA"/>
    <property type="match status" value="1"/>
</dbReference>
<dbReference type="PROSITE" id="PS51915">
    <property type="entry name" value="ZAD"/>
    <property type="match status" value="1"/>
</dbReference>
<feature type="domain" description="GATA-type" evidence="11">
    <location>
        <begin position="392"/>
        <end position="445"/>
    </location>
</feature>
<organism evidence="13 14">
    <name type="scientific">Nicrophorus vespilloides</name>
    <name type="common">Boreal carrion beetle</name>
    <dbReference type="NCBI Taxonomy" id="110193"/>
    <lineage>
        <taxon>Eukaryota</taxon>
        <taxon>Metazoa</taxon>
        <taxon>Ecdysozoa</taxon>
        <taxon>Arthropoda</taxon>
        <taxon>Hexapoda</taxon>
        <taxon>Insecta</taxon>
        <taxon>Pterygota</taxon>
        <taxon>Neoptera</taxon>
        <taxon>Endopterygota</taxon>
        <taxon>Coleoptera</taxon>
        <taxon>Polyphaga</taxon>
        <taxon>Staphyliniformia</taxon>
        <taxon>Silphidae</taxon>
        <taxon>Nicrophorinae</taxon>
        <taxon>Nicrophorus</taxon>
    </lineage>
</organism>
<feature type="compositionally biased region" description="Polar residues" evidence="10">
    <location>
        <begin position="465"/>
        <end position="474"/>
    </location>
</feature>
<feature type="binding site" evidence="9">
    <location>
        <position position="58"/>
    </location>
    <ligand>
        <name>Zn(2+)</name>
        <dbReference type="ChEBI" id="CHEBI:29105"/>
    </ligand>
</feature>
<dbReference type="RefSeq" id="XP_017769919.1">
    <property type="nucleotide sequence ID" value="XM_017914430.1"/>
</dbReference>
<evidence type="ECO:0000259" key="11">
    <source>
        <dbReference type="PROSITE" id="PS50114"/>
    </source>
</evidence>
<dbReference type="InterPro" id="IPR012934">
    <property type="entry name" value="Znf_AD"/>
</dbReference>
<reference evidence="14" key="1">
    <citation type="submission" date="2025-08" db="UniProtKB">
        <authorList>
            <consortium name="RefSeq"/>
        </authorList>
    </citation>
    <scope>IDENTIFICATION</scope>
    <source>
        <tissue evidence="14">Whole Larva</tissue>
    </source>
</reference>